<organism evidence="4 5">
    <name type="scientific">Sphaerisporangium melleum</name>
    <dbReference type="NCBI Taxonomy" id="321316"/>
    <lineage>
        <taxon>Bacteria</taxon>
        <taxon>Bacillati</taxon>
        <taxon>Actinomycetota</taxon>
        <taxon>Actinomycetes</taxon>
        <taxon>Streptosporangiales</taxon>
        <taxon>Streptosporangiaceae</taxon>
        <taxon>Sphaerisporangium</taxon>
    </lineage>
</organism>
<evidence type="ECO:0000313" key="5">
    <source>
        <dbReference type="Proteomes" id="UP000645217"/>
    </source>
</evidence>
<evidence type="ECO:0000259" key="3">
    <source>
        <dbReference type="PROSITE" id="PS50937"/>
    </source>
</evidence>
<dbReference type="SMART" id="SM00422">
    <property type="entry name" value="HTH_MERR"/>
    <property type="match status" value="2"/>
</dbReference>
<dbReference type="GO" id="GO:0003677">
    <property type="term" value="F:DNA binding"/>
    <property type="evidence" value="ECO:0007669"/>
    <property type="project" value="UniProtKB-KW"/>
</dbReference>
<dbReference type="InterPro" id="IPR009061">
    <property type="entry name" value="DNA-bd_dom_put_sf"/>
</dbReference>
<dbReference type="Pfam" id="PF00376">
    <property type="entry name" value="MerR"/>
    <property type="match status" value="1"/>
</dbReference>
<dbReference type="EMBL" id="BMNT01000019">
    <property type="protein sequence ID" value="GGK90982.1"/>
    <property type="molecule type" value="Genomic_DNA"/>
</dbReference>
<feature type="domain" description="HTH merR-type" evidence="3">
    <location>
        <begin position="177"/>
        <end position="246"/>
    </location>
</feature>
<dbReference type="Gene3D" id="1.10.1660.10">
    <property type="match status" value="2"/>
</dbReference>
<reference evidence="4" key="2">
    <citation type="submission" date="2020-09" db="EMBL/GenBank/DDBJ databases">
        <authorList>
            <person name="Sun Q."/>
            <person name="Ohkuma M."/>
        </authorList>
    </citation>
    <scope>NUCLEOTIDE SEQUENCE</scope>
    <source>
        <strain evidence="4">JCM 13064</strain>
    </source>
</reference>
<dbReference type="PANTHER" id="PTHR30204:SF93">
    <property type="entry name" value="HTH MERR-TYPE DOMAIN-CONTAINING PROTEIN"/>
    <property type="match status" value="1"/>
</dbReference>
<keyword evidence="5" id="KW-1185">Reference proteome</keyword>
<feature type="region of interest" description="Disordered" evidence="2">
    <location>
        <begin position="117"/>
        <end position="168"/>
    </location>
</feature>
<dbReference type="InterPro" id="IPR047057">
    <property type="entry name" value="MerR_fam"/>
</dbReference>
<evidence type="ECO:0000256" key="2">
    <source>
        <dbReference type="SAM" id="MobiDB-lite"/>
    </source>
</evidence>
<dbReference type="RefSeq" id="WP_189164271.1">
    <property type="nucleotide sequence ID" value="NZ_BMNT01000019.1"/>
</dbReference>
<dbReference type="PANTHER" id="PTHR30204">
    <property type="entry name" value="REDOX-CYCLING DRUG-SENSING TRANSCRIPTIONAL ACTIVATOR SOXR"/>
    <property type="match status" value="1"/>
</dbReference>
<keyword evidence="1" id="KW-0238">DNA-binding</keyword>
<dbReference type="Pfam" id="PF13411">
    <property type="entry name" value="MerR_1"/>
    <property type="match status" value="1"/>
</dbReference>
<feature type="domain" description="HTH merR-type" evidence="3">
    <location>
        <begin position="15"/>
        <end position="52"/>
    </location>
</feature>
<dbReference type="SUPFAM" id="SSF46955">
    <property type="entry name" value="Putative DNA-binding domain"/>
    <property type="match status" value="2"/>
</dbReference>
<dbReference type="AlphaFoldDB" id="A0A917R515"/>
<dbReference type="Proteomes" id="UP000645217">
    <property type="component" value="Unassembled WGS sequence"/>
</dbReference>
<dbReference type="PROSITE" id="PS50937">
    <property type="entry name" value="HTH_MERR_2"/>
    <property type="match status" value="2"/>
</dbReference>
<evidence type="ECO:0000313" key="4">
    <source>
        <dbReference type="EMBL" id="GGK90982.1"/>
    </source>
</evidence>
<feature type="compositionally biased region" description="Low complexity" evidence="2">
    <location>
        <begin position="117"/>
        <end position="141"/>
    </location>
</feature>
<sequence length="301" mass="31629">MGGGGTGAGLRPVDLARLAGVSPQQIRNYADDGILPPVPRTPAGHRRFGEEHRAAMLTYRALAPGFGWEEARAIMQAVHAGHVPRALEMMDAGHAALHEQRRSLRATGAALEAVAAQDAAQDEVTPQQGGRARATGQDGATAQGGGREARAAHGNAAQGSAAQGSAAQGSAAQAQRGLRVGEVAALLGVRTSALRLWESAGLLAPRREQFTGYRRYGPADVRDARMIDMLRRGRYPLPQIKEIIEGLRRTGGSEALRTAIARRQGELTRRAAAMLQGASHLHAYLTATGAMPGMPETAAAR</sequence>
<proteinExistence type="predicted"/>
<accession>A0A917R515</accession>
<reference evidence="4" key="1">
    <citation type="journal article" date="2014" name="Int. J. Syst. Evol. Microbiol.">
        <title>Complete genome sequence of Corynebacterium casei LMG S-19264T (=DSM 44701T), isolated from a smear-ripened cheese.</title>
        <authorList>
            <consortium name="US DOE Joint Genome Institute (JGI-PGF)"/>
            <person name="Walter F."/>
            <person name="Albersmeier A."/>
            <person name="Kalinowski J."/>
            <person name="Ruckert C."/>
        </authorList>
    </citation>
    <scope>NUCLEOTIDE SEQUENCE</scope>
    <source>
        <strain evidence="4">JCM 13064</strain>
    </source>
</reference>
<protein>
    <submittedName>
        <fullName evidence="4">MerR family transcriptional regulator</fullName>
    </submittedName>
</protein>
<evidence type="ECO:0000256" key="1">
    <source>
        <dbReference type="ARBA" id="ARBA00023125"/>
    </source>
</evidence>
<dbReference type="GO" id="GO:0003700">
    <property type="term" value="F:DNA-binding transcription factor activity"/>
    <property type="evidence" value="ECO:0007669"/>
    <property type="project" value="InterPro"/>
</dbReference>
<dbReference type="InterPro" id="IPR000551">
    <property type="entry name" value="MerR-type_HTH_dom"/>
</dbReference>
<comment type="caution">
    <text evidence="4">The sequence shown here is derived from an EMBL/GenBank/DDBJ whole genome shotgun (WGS) entry which is preliminary data.</text>
</comment>
<name>A0A917R515_9ACTN</name>
<gene>
    <name evidence="4" type="ORF">GCM10007964_37020</name>
</gene>
<feature type="compositionally biased region" description="Low complexity" evidence="2">
    <location>
        <begin position="152"/>
        <end position="168"/>
    </location>
</feature>